<evidence type="ECO:0000313" key="2">
    <source>
        <dbReference type="Proteomes" id="UP000094849"/>
    </source>
</evidence>
<evidence type="ECO:0008006" key="3">
    <source>
        <dbReference type="Google" id="ProtNLM"/>
    </source>
</evidence>
<dbReference type="EMBL" id="LVJZ01000003">
    <property type="protein sequence ID" value="ODB98027.1"/>
    <property type="molecule type" value="Genomic_DNA"/>
</dbReference>
<accession>A0A1E2UTD7</accession>
<name>A0A1E2UTD7_9GAMM</name>
<dbReference type="STRING" id="1818881.A3196_15435"/>
<reference evidence="1 2" key="1">
    <citation type="submission" date="2016-03" db="EMBL/GenBank/DDBJ databases">
        <title>Chemosynthetic sulphur-oxidizing symbionts of marine invertebrate animals are capable of nitrogen fixation.</title>
        <authorList>
            <person name="Petersen J.M."/>
            <person name="Kemper A."/>
            <person name="Gruber-Vodicka H."/>
            <person name="Cardini U."/>
            <person name="Geest Mvander."/>
            <person name="Kleiner M."/>
            <person name="Bulgheresi S."/>
            <person name="Fussmann M."/>
            <person name="Herbold C."/>
            <person name="Seah B.K.B."/>
            <person name="Antony C.Paul."/>
            <person name="Liu D."/>
            <person name="Belitz A."/>
            <person name="Weber M."/>
        </authorList>
    </citation>
    <scope>NUCLEOTIDE SEQUENCE [LARGE SCALE GENOMIC DNA]</scope>
    <source>
        <strain evidence="1">G_D</strain>
    </source>
</reference>
<dbReference type="RefSeq" id="WP_069024697.1">
    <property type="nucleotide sequence ID" value="NZ_LVJZ01000003.1"/>
</dbReference>
<dbReference type="Proteomes" id="UP000094849">
    <property type="component" value="Unassembled WGS sequence"/>
</dbReference>
<protein>
    <recommendedName>
        <fullName evidence="3">SMODS-associated and fused to various effectors domain-containing protein</fullName>
    </recommendedName>
</protein>
<evidence type="ECO:0000313" key="1">
    <source>
        <dbReference type="EMBL" id="ODB98027.1"/>
    </source>
</evidence>
<comment type="caution">
    <text evidence="1">The sequence shown here is derived from an EMBL/GenBank/DDBJ whole genome shotgun (WGS) entry which is preliminary data.</text>
</comment>
<dbReference type="AlphaFoldDB" id="A0A1E2UTD7"/>
<keyword evidence="2" id="KW-1185">Reference proteome</keyword>
<gene>
    <name evidence="1" type="ORF">A3196_15435</name>
</gene>
<sequence>MSSNDYKELISKFIDKYGEDELAGYLDVRLSTPERTLTLIGNNGTHKIPPEFLHGEVFAVTSGSLQLGTKEEIHAEYKEALARLIEKLKEKPWRKVYFVPTGPTTLVLQIKVVVYNILRISTVDLFYSKGHYMELDMDYREILDSIKNS</sequence>
<organism evidence="1 2">
    <name type="scientific">Candidatus Thiodiazotropha endoloripes</name>
    <dbReference type="NCBI Taxonomy" id="1818881"/>
    <lineage>
        <taxon>Bacteria</taxon>
        <taxon>Pseudomonadati</taxon>
        <taxon>Pseudomonadota</taxon>
        <taxon>Gammaproteobacteria</taxon>
        <taxon>Chromatiales</taxon>
        <taxon>Sedimenticolaceae</taxon>
        <taxon>Candidatus Thiodiazotropha</taxon>
    </lineage>
</organism>
<proteinExistence type="predicted"/>